<accession>A0AAQ4DH43</accession>
<dbReference type="Gene3D" id="1.50.40.10">
    <property type="entry name" value="Mitochondrial carrier domain"/>
    <property type="match status" value="1"/>
</dbReference>
<gene>
    <name evidence="14" type="ORF">V5799_026954</name>
</gene>
<evidence type="ECO:0000256" key="5">
    <source>
        <dbReference type="ARBA" id="ARBA00022692"/>
    </source>
</evidence>
<proteinExistence type="inferred from homology"/>
<evidence type="ECO:0000256" key="7">
    <source>
        <dbReference type="ARBA" id="ARBA00022792"/>
    </source>
</evidence>
<feature type="repeat" description="Solcar" evidence="11">
    <location>
        <begin position="236"/>
        <end position="326"/>
    </location>
</feature>
<keyword evidence="4 12" id="KW-0813">Transport</keyword>
<dbReference type="SUPFAM" id="SSF53098">
    <property type="entry name" value="Ribonuclease H-like"/>
    <property type="match status" value="1"/>
</dbReference>
<keyword evidence="9" id="KW-0496">Mitochondrion</keyword>
<dbReference type="SUPFAM" id="SSF103506">
    <property type="entry name" value="Mitochondrial carrier"/>
    <property type="match status" value="1"/>
</dbReference>
<evidence type="ECO:0000256" key="9">
    <source>
        <dbReference type="ARBA" id="ARBA00023128"/>
    </source>
</evidence>
<dbReference type="PANTHER" id="PTHR45618">
    <property type="entry name" value="MITOCHONDRIAL DICARBOXYLATE CARRIER-RELATED"/>
    <property type="match status" value="1"/>
</dbReference>
<evidence type="ECO:0000256" key="2">
    <source>
        <dbReference type="ARBA" id="ARBA00004273"/>
    </source>
</evidence>
<feature type="domain" description="RNase H type-1" evidence="13">
    <location>
        <begin position="35"/>
        <end position="166"/>
    </location>
</feature>
<dbReference type="GO" id="GO:0003676">
    <property type="term" value="F:nucleic acid binding"/>
    <property type="evidence" value="ECO:0007669"/>
    <property type="project" value="InterPro"/>
</dbReference>
<dbReference type="Gene3D" id="3.30.420.10">
    <property type="entry name" value="Ribonuclease H-like superfamily/Ribonuclease H"/>
    <property type="match status" value="1"/>
</dbReference>
<evidence type="ECO:0000256" key="3">
    <source>
        <dbReference type="ARBA" id="ARBA00006375"/>
    </source>
</evidence>
<dbReference type="PRINTS" id="PR00784">
    <property type="entry name" value="MTUNCOUPLING"/>
</dbReference>
<evidence type="ECO:0000256" key="6">
    <source>
        <dbReference type="ARBA" id="ARBA00022737"/>
    </source>
</evidence>
<dbReference type="InterPro" id="IPR012337">
    <property type="entry name" value="RNaseH-like_sf"/>
</dbReference>
<evidence type="ECO:0000313" key="14">
    <source>
        <dbReference type="EMBL" id="KAK8761783.1"/>
    </source>
</evidence>
<dbReference type="InterPro" id="IPR002067">
    <property type="entry name" value="MCP"/>
</dbReference>
<dbReference type="Pfam" id="PF00075">
    <property type="entry name" value="RNase_H"/>
    <property type="match status" value="1"/>
</dbReference>
<evidence type="ECO:0000256" key="11">
    <source>
        <dbReference type="PROSITE-ProRule" id="PRU00282"/>
    </source>
</evidence>
<evidence type="ECO:0000259" key="13">
    <source>
        <dbReference type="PROSITE" id="PS50879"/>
    </source>
</evidence>
<comment type="subcellular location">
    <subcellularLocation>
        <location evidence="2">Mitochondrion inner membrane</location>
    </subcellularLocation>
    <subcellularLocation>
        <location evidence="1">Mitochondrion membrane</location>
        <topology evidence="1">Multi-pass membrane protein</topology>
    </subcellularLocation>
</comment>
<keyword evidence="7" id="KW-0999">Mitochondrion inner membrane</keyword>
<dbReference type="InterPro" id="IPR002156">
    <property type="entry name" value="RNaseH_domain"/>
</dbReference>
<protein>
    <recommendedName>
        <fullName evidence="13">RNase H type-1 domain-containing protein</fullName>
    </recommendedName>
</protein>
<dbReference type="GO" id="GO:0004523">
    <property type="term" value="F:RNA-DNA hybrid ribonuclease activity"/>
    <property type="evidence" value="ECO:0007669"/>
    <property type="project" value="InterPro"/>
</dbReference>
<dbReference type="InterPro" id="IPR023395">
    <property type="entry name" value="MCP_dom_sf"/>
</dbReference>
<feature type="repeat" description="Solcar" evidence="11">
    <location>
        <begin position="342"/>
        <end position="430"/>
    </location>
</feature>
<evidence type="ECO:0000313" key="15">
    <source>
        <dbReference type="Proteomes" id="UP001321473"/>
    </source>
</evidence>
<dbReference type="PROSITE" id="PS50879">
    <property type="entry name" value="RNASE_H_1"/>
    <property type="match status" value="1"/>
</dbReference>
<evidence type="ECO:0000256" key="8">
    <source>
        <dbReference type="ARBA" id="ARBA00022989"/>
    </source>
</evidence>
<sequence>MLSAAYVSLDFEGTSKRHTPARPSKETAAAFLEEYKGSTLLFTDGSVLPATGQAAAALVAPQLYVTRTCRLPFPGSSTVAELAGLHLAADLISTIPPSPVAVLCDSRPALQLLSRPHDNVVSTSLLRACLQTLEDAGYQITLHWVPGHSGVKGCDLADDLAKSAHTDGTPVSFAMTKHDFAHPFLMQVTSSPVDAVIHARENSQHSVDSPSGRPRNFGAYTTMTASSNQPPLGLAAKLVCAGSAACIADGITFPLDVAKVRLQIQGEGTAGYTRSSLKYRGVLGTVVTIARQEGPTRLYGGLGPGLQRQACFATVRIGFYDSVKEAYSMAILGHNRGGNSASVLGVRILAAVTTGALAVTSAQPTDVVKVRMQAQSGTAPRRYRNSFQAYRTIGREEGIRGLYKGMMPNIARNSIINAAELVCYDSVKEAILSRGLLGDNMACHFVAAFGAGFCATVVASPVDVVKTRYMNSAAGLYTGAIDCAVRMFHEGGLMAFYKGFTPSFVRLGSWNICMFVTYEQLKRLFHHLGSAEGSSNSLTIGQDKIHLSRYSVLAEPSAAIIL</sequence>
<organism evidence="14 15">
    <name type="scientific">Amblyomma americanum</name>
    <name type="common">Lone star tick</name>
    <dbReference type="NCBI Taxonomy" id="6943"/>
    <lineage>
        <taxon>Eukaryota</taxon>
        <taxon>Metazoa</taxon>
        <taxon>Ecdysozoa</taxon>
        <taxon>Arthropoda</taxon>
        <taxon>Chelicerata</taxon>
        <taxon>Arachnida</taxon>
        <taxon>Acari</taxon>
        <taxon>Parasitiformes</taxon>
        <taxon>Ixodida</taxon>
        <taxon>Ixodoidea</taxon>
        <taxon>Ixodidae</taxon>
        <taxon>Amblyomminae</taxon>
        <taxon>Amblyomma</taxon>
    </lineage>
</organism>
<dbReference type="Pfam" id="PF00153">
    <property type="entry name" value="Mito_carr"/>
    <property type="match status" value="3"/>
</dbReference>
<evidence type="ECO:0000256" key="1">
    <source>
        <dbReference type="ARBA" id="ARBA00004225"/>
    </source>
</evidence>
<dbReference type="AlphaFoldDB" id="A0AAQ4DH43"/>
<feature type="repeat" description="Solcar" evidence="11">
    <location>
        <begin position="439"/>
        <end position="524"/>
    </location>
</feature>
<keyword evidence="8" id="KW-1133">Transmembrane helix</keyword>
<comment type="caution">
    <text evidence="14">The sequence shown here is derived from an EMBL/GenBank/DDBJ whole genome shotgun (WGS) entry which is preliminary data.</text>
</comment>
<dbReference type="InterPro" id="IPR018108">
    <property type="entry name" value="MCP_transmembrane"/>
</dbReference>
<reference evidence="14 15" key="1">
    <citation type="journal article" date="2023" name="Arcadia Sci">
        <title>De novo assembly of a long-read Amblyomma americanum tick genome.</title>
        <authorList>
            <person name="Chou S."/>
            <person name="Poskanzer K.E."/>
            <person name="Rollins M."/>
            <person name="Thuy-Boun P.S."/>
        </authorList>
    </citation>
    <scope>NUCLEOTIDE SEQUENCE [LARGE SCALE GENOMIC DNA]</scope>
    <source>
        <strain evidence="14">F_SG_1</strain>
        <tissue evidence="14">Salivary glands</tissue>
    </source>
</reference>
<dbReference type="InterPro" id="IPR050391">
    <property type="entry name" value="Mito_Metabolite_Transporter"/>
</dbReference>
<dbReference type="FunFam" id="1.50.40.10:FF:000008">
    <property type="entry name" value="Mitochondrial uncoupling protein 2"/>
    <property type="match status" value="1"/>
</dbReference>
<dbReference type="GO" id="GO:0055085">
    <property type="term" value="P:transmembrane transport"/>
    <property type="evidence" value="ECO:0007669"/>
    <property type="project" value="InterPro"/>
</dbReference>
<evidence type="ECO:0000256" key="12">
    <source>
        <dbReference type="RuleBase" id="RU000488"/>
    </source>
</evidence>
<name>A0AAQ4DH43_AMBAM</name>
<dbReference type="GO" id="GO:0005743">
    <property type="term" value="C:mitochondrial inner membrane"/>
    <property type="evidence" value="ECO:0007669"/>
    <property type="project" value="UniProtKB-SubCell"/>
</dbReference>
<dbReference type="CDD" id="cd09276">
    <property type="entry name" value="Rnase_HI_RT_non_LTR"/>
    <property type="match status" value="1"/>
</dbReference>
<keyword evidence="15" id="KW-1185">Reference proteome</keyword>
<evidence type="ECO:0000256" key="4">
    <source>
        <dbReference type="ARBA" id="ARBA00022448"/>
    </source>
</evidence>
<dbReference type="InterPro" id="IPR036397">
    <property type="entry name" value="RNaseH_sf"/>
</dbReference>
<keyword evidence="5 11" id="KW-0812">Transmembrane</keyword>
<dbReference type="Proteomes" id="UP001321473">
    <property type="component" value="Unassembled WGS sequence"/>
</dbReference>
<comment type="similarity">
    <text evidence="3 12">Belongs to the mitochondrial carrier (TC 2.A.29) family.</text>
</comment>
<keyword evidence="6" id="KW-0677">Repeat</keyword>
<dbReference type="EMBL" id="JARKHS020030756">
    <property type="protein sequence ID" value="KAK8761783.1"/>
    <property type="molecule type" value="Genomic_DNA"/>
</dbReference>
<keyword evidence="10 11" id="KW-0472">Membrane</keyword>
<evidence type="ECO:0000256" key="10">
    <source>
        <dbReference type="ARBA" id="ARBA00023136"/>
    </source>
</evidence>
<dbReference type="PROSITE" id="PS50920">
    <property type="entry name" value="SOLCAR"/>
    <property type="match status" value="3"/>
</dbReference>